<evidence type="ECO:0000256" key="1">
    <source>
        <dbReference type="ARBA" id="ARBA00010342"/>
    </source>
</evidence>
<protein>
    <recommendedName>
        <fullName evidence="7">Cytochrome c-type biogenesis protein</fullName>
    </recommendedName>
</protein>
<dbReference type="Gene3D" id="1.10.8.640">
    <property type="entry name" value="Cytochrome C biogenesis protein"/>
    <property type="match status" value="1"/>
</dbReference>
<dbReference type="EMBL" id="JBHUEL010000002">
    <property type="protein sequence ID" value="MFD1765552.1"/>
    <property type="molecule type" value="Genomic_DNA"/>
</dbReference>
<evidence type="ECO:0000256" key="5">
    <source>
        <dbReference type="ARBA" id="ARBA00022748"/>
    </source>
</evidence>
<evidence type="ECO:0000256" key="6">
    <source>
        <dbReference type="ARBA" id="ARBA00023004"/>
    </source>
</evidence>
<evidence type="ECO:0000256" key="7">
    <source>
        <dbReference type="RuleBase" id="RU364112"/>
    </source>
</evidence>
<name>A0ABW4MAZ3_9SPHN</name>
<comment type="similarity">
    <text evidence="1 7">Belongs to the CcmH/CycL/Ccl2/NrfF family.</text>
</comment>
<keyword evidence="3 7" id="KW-0479">Metal-binding</keyword>
<keyword evidence="6 7" id="KW-0408">Iron</keyword>
<evidence type="ECO:0000256" key="2">
    <source>
        <dbReference type="ARBA" id="ARBA00022617"/>
    </source>
</evidence>
<keyword evidence="7" id="KW-0812">Transmembrane</keyword>
<evidence type="ECO:0000259" key="8">
    <source>
        <dbReference type="Pfam" id="PF03918"/>
    </source>
</evidence>
<keyword evidence="2 7" id="KW-0349">Heme</keyword>
<gene>
    <name evidence="9" type="ORF">ACFSAG_01690</name>
</gene>
<feature type="chain" id="PRO_5044952880" description="Cytochrome c-type biogenesis protein" evidence="7">
    <location>
        <begin position="20"/>
        <end position="135"/>
    </location>
</feature>
<dbReference type="CDD" id="cd16378">
    <property type="entry name" value="CcmH_N"/>
    <property type="match status" value="1"/>
</dbReference>
<sequence>MKRFVIACALAFSIVPAAAQEGPPPPLANQQLADPAQEARALELMQRLRCIQCQGQSIHDSDAPIAAAMRHEVRERIKAGQSEAEIESWLIERYGDWISFAPPASGSGLILWLLPILVLGGALLVARGRFRKREA</sequence>
<keyword evidence="10" id="KW-1185">Reference proteome</keyword>
<dbReference type="RefSeq" id="WP_374615242.1">
    <property type="nucleotide sequence ID" value="NZ_JBHUEL010000002.1"/>
</dbReference>
<dbReference type="Pfam" id="PF03918">
    <property type="entry name" value="CcmH"/>
    <property type="match status" value="1"/>
</dbReference>
<feature type="domain" description="CcmH/CycL/Ccl2/NrfF N-terminal" evidence="8">
    <location>
        <begin position="28"/>
        <end position="134"/>
    </location>
</feature>
<dbReference type="Proteomes" id="UP001597215">
    <property type="component" value="Unassembled WGS sequence"/>
</dbReference>
<keyword evidence="5" id="KW-0201">Cytochrome c-type biogenesis</keyword>
<reference evidence="10" key="1">
    <citation type="journal article" date="2019" name="Int. J. Syst. Evol. Microbiol.">
        <title>The Global Catalogue of Microorganisms (GCM) 10K type strain sequencing project: providing services to taxonomists for standard genome sequencing and annotation.</title>
        <authorList>
            <consortium name="The Broad Institute Genomics Platform"/>
            <consortium name="The Broad Institute Genome Sequencing Center for Infectious Disease"/>
            <person name="Wu L."/>
            <person name="Ma J."/>
        </authorList>
    </citation>
    <scope>NUCLEOTIDE SEQUENCE [LARGE SCALE GENOMIC DNA]</scope>
    <source>
        <strain evidence="10">CGMCC 1.12449</strain>
    </source>
</reference>
<feature type="transmembrane region" description="Helical" evidence="7">
    <location>
        <begin position="109"/>
        <end position="126"/>
    </location>
</feature>
<dbReference type="PANTHER" id="PTHR47870">
    <property type="entry name" value="CYTOCHROME C-TYPE BIOGENESIS PROTEIN CCMH"/>
    <property type="match status" value="1"/>
</dbReference>
<dbReference type="PANTHER" id="PTHR47870:SF1">
    <property type="entry name" value="CYTOCHROME C-TYPE BIOGENESIS PROTEIN CCMH"/>
    <property type="match status" value="1"/>
</dbReference>
<evidence type="ECO:0000256" key="4">
    <source>
        <dbReference type="ARBA" id="ARBA00022729"/>
    </source>
</evidence>
<organism evidence="9 10">
    <name type="scientific">Sphingorhabdus buctiana</name>
    <dbReference type="NCBI Taxonomy" id="1508805"/>
    <lineage>
        <taxon>Bacteria</taxon>
        <taxon>Pseudomonadati</taxon>
        <taxon>Pseudomonadota</taxon>
        <taxon>Alphaproteobacteria</taxon>
        <taxon>Sphingomonadales</taxon>
        <taxon>Sphingomonadaceae</taxon>
        <taxon>Sphingorhabdus</taxon>
    </lineage>
</organism>
<keyword evidence="7" id="KW-1133">Transmembrane helix</keyword>
<dbReference type="InterPro" id="IPR051263">
    <property type="entry name" value="C-type_cytochrome_biogenesis"/>
</dbReference>
<evidence type="ECO:0000313" key="9">
    <source>
        <dbReference type="EMBL" id="MFD1765552.1"/>
    </source>
</evidence>
<dbReference type="InterPro" id="IPR005616">
    <property type="entry name" value="CcmH/CycL/Ccl2/NrfF_N"/>
</dbReference>
<keyword evidence="4 7" id="KW-0732">Signal</keyword>
<proteinExistence type="inferred from homology"/>
<comment type="function">
    <text evidence="7">Possible subunit of a heme lyase.</text>
</comment>
<keyword evidence="7" id="KW-0472">Membrane</keyword>
<evidence type="ECO:0000313" key="10">
    <source>
        <dbReference type="Proteomes" id="UP001597215"/>
    </source>
</evidence>
<feature type="signal peptide" evidence="7">
    <location>
        <begin position="1"/>
        <end position="19"/>
    </location>
</feature>
<comment type="caution">
    <text evidence="9">The sequence shown here is derived from an EMBL/GenBank/DDBJ whole genome shotgun (WGS) entry which is preliminary data.</text>
</comment>
<dbReference type="InterPro" id="IPR038297">
    <property type="entry name" value="CcmH/CycL/NrfF/Ccl2_sf"/>
</dbReference>
<accession>A0ABW4MAZ3</accession>
<evidence type="ECO:0000256" key="3">
    <source>
        <dbReference type="ARBA" id="ARBA00022723"/>
    </source>
</evidence>